<dbReference type="Proteomes" id="UP001054889">
    <property type="component" value="Unassembled WGS sequence"/>
</dbReference>
<dbReference type="SUPFAM" id="SSF50494">
    <property type="entry name" value="Trypsin-like serine proteases"/>
    <property type="match status" value="1"/>
</dbReference>
<gene>
    <name evidence="2" type="primary">gb25615</name>
    <name evidence="2" type="ORF">PR202_gb25615</name>
</gene>
<feature type="compositionally biased region" description="Polar residues" evidence="1">
    <location>
        <begin position="143"/>
        <end position="162"/>
    </location>
</feature>
<evidence type="ECO:0000313" key="3">
    <source>
        <dbReference type="Proteomes" id="UP001054889"/>
    </source>
</evidence>
<evidence type="ECO:0000313" key="2">
    <source>
        <dbReference type="EMBL" id="GJN36725.1"/>
    </source>
</evidence>
<evidence type="ECO:0000256" key="1">
    <source>
        <dbReference type="SAM" id="MobiDB-lite"/>
    </source>
</evidence>
<reference evidence="2" key="2">
    <citation type="submission" date="2021-12" db="EMBL/GenBank/DDBJ databases">
        <title>Resequencing data analysis of finger millet.</title>
        <authorList>
            <person name="Hatakeyama M."/>
            <person name="Aluri S."/>
            <person name="Balachadran M.T."/>
            <person name="Sivarajan S.R."/>
            <person name="Poveda L."/>
            <person name="Shimizu-Inatsugi R."/>
            <person name="Schlapbach R."/>
            <person name="Sreeman S.M."/>
            <person name="Shimizu K.K."/>
        </authorList>
    </citation>
    <scope>NUCLEOTIDE SEQUENCE</scope>
</reference>
<comment type="caution">
    <text evidence="2">The sequence shown here is derived from an EMBL/GenBank/DDBJ whole genome shotgun (WGS) entry which is preliminary data.</text>
</comment>
<accession>A0AAV5FPP8</accession>
<dbReference type="InterPro" id="IPR009003">
    <property type="entry name" value="Peptidase_S1_PA"/>
</dbReference>
<sequence length="162" mass="17775">MRILAEFDLDHNFAVVNVHGSLDVQVGSFQHAQESLHHGEKLVLIGRAISGEIVATNIKLNGDSRVSEDDEDLDCKISEAWEGGPLISVDGKIVGMNLFLTTTRAVFLPWGTILKHLEHYWTSQQKKTGLSQSKTLKLVRNPIGQTSNSKSGQSSVTRVARA</sequence>
<dbReference type="PANTHER" id="PTHR18868">
    <property type="entry name" value="OS07G0665300 PROTEIN-RELATED"/>
    <property type="match status" value="1"/>
</dbReference>
<dbReference type="PANTHER" id="PTHR18868:SF45">
    <property type="entry name" value="OS03G0109900 PROTEIN"/>
    <property type="match status" value="1"/>
</dbReference>
<dbReference type="Gene3D" id="2.40.10.120">
    <property type="match status" value="1"/>
</dbReference>
<proteinExistence type="predicted"/>
<keyword evidence="3" id="KW-1185">Reference proteome</keyword>
<feature type="region of interest" description="Disordered" evidence="1">
    <location>
        <begin position="141"/>
        <end position="162"/>
    </location>
</feature>
<dbReference type="AlphaFoldDB" id="A0AAV5FPP8"/>
<protein>
    <submittedName>
        <fullName evidence="2">Uncharacterized protein</fullName>
    </submittedName>
</protein>
<dbReference type="EMBL" id="BQKI01000090">
    <property type="protein sequence ID" value="GJN36725.1"/>
    <property type="molecule type" value="Genomic_DNA"/>
</dbReference>
<name>A0AAV5FPP8_ELECO</name>
<organism evidence="2 3">
    <name type="scientific">Eleusine coracana subsp. coracana</name>
    <dbReference type="NCBI Taxonomy" id="191504"/>
    <lineage>
        <taxon>Eukaryota</taxon>
        <taxon>Viridiplantae</taxon>
        <taxon>Streptophyta</taxon>
        <taxon>Embryophyta</taxon>
        <taxon>Tracheophyta</taxon>
        <taxon>Spermatophyta</taxon>
        <taxon>Magnoliopsida</taxon>
        <taxon>Liliopsida</taxon>
        <taxon>Poales</taxon>
        <taxon>Poaceae</taxon>
        <taxon>PACMAD clade</taxon>
        <taxon>Chloridoideae</taxon>
        <taxon>Cynodonteae</taxon>
        <taxon>Eleusininae</taxon>
        <taxon>Eleusine</taxon>
    </lineage>
</organism>
<reference evidence="2" key="1">
    <citation type="journal article" date="2018" name="DNA Res.">
        <title>Multiple hybrid de novo genome assembly of finger millet, an orphan allotetraploid crop.</title>
        <authorList>
            <person name="Hatakeyama M."/>
            <person name="Aluri S."/>
            <person name="Balachadran M.T."/>
            <person name="Sivarajan S.R."/>
            <person name="Patrignani A."/>
            <person name="Gruter S."/>
            <person name="Poveda L."/>
            <person name="Shimizu-Inatsugi R."/>
            <person name="Baeten J."/>
            <person name="Francoijs K.J."/>
            <person name="Nataraja K.N."/>
            <person name="Reddy Y.A.N."/>
            <person name="Phadnis S."/>
            <person name="Ravikumar R.L."/>
            <person name="Schlapbach R."/>
            <person name="Sreeman S.M."/>
            <person name="Shimizu K.K."/>
        </authorList>
    </citation>
    <scope>NUCLEOTIDE SEQUENCE</scope>
</reference>